<keyword evidence="10 12" id="KW-0238">DNA-binding</keyword>
<proteinExistence type="inferred from homology"/>
<comment type="catalytic activity">
    <reaction evidence="12">
        <text>ssDNA + n NTP = ssDNA/pppN(pN)n-1 hybrid + (n-1) diphosphate.</text>
        <dbReference type="EC" id="2.7.7.101"/>
    </reaction>
</comment>
<comment type="caution">
    <text evidence="18">The sequence shown here is derived from an EMBL/GenBank/DDBJ whole genome shotgun (WGS) entry which is preliminary data.</text>
</comment>
<comment type="subunit">
    <text evidence="12">Monomer. Interacts with DnaB.</text>
</comment>
<dbReference type="GO" id="GO:0003899">
    <property type="term" value="F:DNA-directed RNA polymerase activity"/>
    <property type="evidence" value="ECO:0007669"/>
    <property type="project" value="UniProtKB-UniRule"/>
</dbReference>
<dbReference type="GO" id="GO:0005737">
    <property type="term" value="C:cytoplasm"/>
    <property type="evidence" value="ECO:0007669"/>
    <property type="project" value="TreeGrafter"/>
</dbReference>
<feature type="region of interest" description="Disordered" evidence="16">
    <location>
        <begin position="438"/>
        <end position="474"/>
    </location>
</feature>
<evidence type="ECO:0000256" key="14">
    <source>
        <dbReference type="PIRSR" id="PIRSR002811-1"/>
    </source>
</evidence>
<dbReference type="GO" id="GO:0008270">
    <property type="term" value="F:zinc ion binding"/>
    <property type="evidence" value="ECO:0007669"/>
    <property type="project" value="UniProtKB-UniRule"/>
</dbReference>
<evidence type="ECO:0000256" key="4">
    <source>
        <dbReference type="ARBA" id="ARBA00022695"/>
    </source>
</evidence>
<keyword evidence="7 12" id="KW-0863">Zinc-finger</keyword>
<dbReference type="GO" id="GO:0006269">
    <property type="term" value="P:DNA replication, synthesis of primer"/>
    <property type="evidence" value="ECO:0007669"/>
    <property type="project" value="UniProtKB-UniRule"/>
</dbReference>
<feature type="compositionally biased region" description="Gly residues" evidence="16">
    <location>
        <begin position="441"/>
        <end position="459"/>
    </location>
</feature>
<evidence type="ECO:0000256" key="2">
    <source>
        <dbReference type="ARBA" id="ARBA00022515"/>
    </source>
</evidence>
<evidence type="ECO:0000256" key="10">
    <source>
        <dbReference type="ARBA" id="ARBA00023125"/>
    </source>
</evidence>
<dbReference type="Gene3D" id="3.90.580.10">
    <property type="entry name" value="Zinc finger, CHC2-type domain"/>
    <property type="match status" value="1"/>
</dbReference>
<dbReference type="InterPro" id="IPR006295">
    <property type="entry name" value="DNA_primase_DnaG"/>
</dbReference>
<dbReference type="InterPro" id="IPR030846">
    <property type="entry name" value="DnaG_bac"/>
</dbReference>
<evidence type="ECO:0000256" key="3">
    <source>
        <dbReference type="ARBA" id="ARBA00022679"/>
    </source>
</evidence>
<dbReference type="PANTHER" id="PTHR30313">
    <property type="entry name" value="DNA PRIMASE"/>
    <property type="match status" value="1"/>
</dbReference>
<dbReference type="AlphaFoldDB" id="A0A1Q9AZQ4"/>
<dbReference type="FunFam" id="3.40.1360.10:FF:000002">
    <property type="entry name" value="DNA primase"/>
    <property type="match status" value="1"/>
</dbReference>
<dbReference type="RefSeq" id="WP_075626598.1">
    <property type="nucleotide sequence ID" value="NZ_FOAM01000009.1"/>
</dbReference>
<dbReference type="Gene3D" id="3.90.980.10">
    <property type="entry name" value="DNA primase, catalytic core, N-terminal domain"/>
    <property type="match status" value="1"/>
</dbReference>
<dbReference type="PROSITE" id="PS50880">
    <property type="entry name" value="TOPRIM"/>
    <property type="match status" value="1"/>
</dbReference>
<comment type="similarity">
    <text evidence="12 13">Belongs to the DnaG primase family.</text>
</comment>
<dbReference type="Pfam" id="PF08275">
    <property type="entry name" value="DNAG_N"/>
    <property type="match status" value="1"/>
</dbReference>
<keyword evidence="8 12" id="KW-0862">Zinc</keyword>
<evidence type="ECO:0000256" key="15">
    <source>
        <dbReference type="SAM" id="Coils"/>
    </source>
</evidence>
<dbReference type="Pfam" id="PF13155">
    <property type="entry name" value="Toprim_2"/>
    <property type="match status" value="1"/>
</dbReference>
<dbReference type="NCBIfam" id="TIGR01391">
    <property type="entry name" value="dnaG"/>
    <property type="match status" value="1"/>
</dbReference>
<dbReference type="InterPro" id="IPR036977">
    <property type="entry name" value="DNA_primase_Znf_CHC2"/>
</dbReference>
<dbReference type="SUPFAM" id="SSF57783">
    <property type="entry name" value="Zinc beta-ribbon"/>
    <property type="match status" value="1"/>
</dbReference>
<name>A0A1Q9AZQ4_9HYPH</name>
<dbReference type="GO" id="GO:0000428">
    <property type="term" value="C:DNA-directed RNA polymerase complex"/>
    <property type="evidence" value="ECO:0007669"/>
    <property type="project" value="UniProtKB-KW"/>
</dbReference>
<evidence type="ECO:0000256" key="1">
    <source>
        <dbReference type="ARBA" id="ARBA00022478"/>
    </source>
</evidence>
<dbReference type="HAMAP" id="MF_00974">
    <property type="entry name" value="DNA_primase_DnaG"/>
    <property type="match status" value="1"/>
</dbReference>
<keyword evidence="5 12" id="KW-0235">DNA replication</keyword>
<dbReference type="InterPro" id="IPR050219">
    <property type="entry name" value="DnaG_primase"/>
</dbReference>
<evidence type="ECO:0000256" key="13">
    <source>
        <dbReference type="PIRNR" id="PIRNR002811"/>
    </source>
</evidence>
<dbReference type="InterPro" id="IPR013264">
    <property type="entry name" value="DNAG_N"/>
</dbReference>
<evidence type="ECO:0000313" key="19">
    <source>
        <dbReference type="Proteomes" id="UP000186364"/>
    </source>
</evidence>
<evidence type="ECO:0000256" key="8">
    <source>
        <dbReference type="ARBA" id="ARBA00022833"/>
    </source>
</evidence>
<dbReference type="Gene3D" id="3.40.1360.10">
    <property type="match status" value="1"/>
</dbReference>
<keyword evidence="2 12" id="KW-0639">Primosome</keyword>
<feature type="zinc finger region" description="CHC2-type" evidence="12 14">
    <location>
        <begin position="43"/>
        <end position="67"/>
    </location>
</feature>
<evidence type="ECO:0000313" key="18">
    <source>
        <dbReference type="EMBL" id="OLP61211.1"/>
    </source>
</evidence>
<feature type="coiled-coil region" evidence="15">
    <location>
        <begin position="601"/>
        <end position="647"/>
    </location>
</feature>
<keyword evidence="4 12" id="KW-0548">Nucleotidyltransferase</keyword>
<dbReference type="SMART" id="SM00400">
    <property type="entry name" value="ZnF_CHCC"/>
    <property type="match status" value="1"/>
</dbReference>
<sequence length="667" mass="73752">MRFSPSFLEDIKDRVPISDVIGKRVTWDRRKTNVSRGDYWACCPFHGENSPSFHCEDRKGRYHCFGCGVSGDHFRFLVELDGMPFMEAVRQIADMAGMALPQPDPESEKRERQRTTLEDVMEMAASFFEQQLQGASGARARAYLRERGLTGRTIETFRLGYAPDSRNALKEYLAGRNVPKEQIEACGLVVHGEGIAVSYDRFRDRIMFPILSARERVIAFGGRAMASDAQAKYLNSNETELFHKGEVLFNFARARRALGGADGAETVIAVEGYMDVIALHQAGVENAVAPLGTALTENQLDLLWRMTSEPVLCFDGDGAGLRAANRAVDLALPRLKPGRSLRFALMPDGKDPDDLVRTDGRAPFDRVVAQARSLSDMLWLRETQGGTFDTPEKRAELDAKLKQAASAIADESVRFHYNQDIRNRLSAFFQTSGYQRAGGYQRNGGGSFNTRGSGRGSQGRRGDPRNGPGGVAEGISDRLTRSALVSGQANLPSLRESVLALTIVNHPELLFEEYDDVSTIDFENRDLQRLWSQLLNVAAARGPSLNAEILGADLVRLGFDPLLASLDQQIRFARLWTATRAAALDDAREGYAQALALHKRTKALLWQRRELETELARATEDGDGESVGHLLRTLQEVQSEVTRLENQEAIIDGFGVLSGRVKGPAGK</sequence>
<comment type="domain">
    <text evidence="12">Contains an N-terminal zinc-binding domain, a central core domain that contains the primase activity, and a C-terminal DnaB-binding domain.</text>
</comment>
<dbReference type="SMART" id="SM00493">
    <property type="entry name" value="TOPRIM"/>
    <property type="match status" value="1"/>
</dbReference>
<accession>A0A1Q9AZQ4</accession>
<organism evidence="18 19">
    <name type="scientific">Xaviernesmea oryzae</name>
    <dbReference type="NCBI Taxonomy" id="464029"/>
    <lineage>
        <taxon>Bacteria</taxon>
        <taxon>Pseudomonadati</taxon>
        <taxon>Pseudomonadota</taxon>
        <taxon>Alphaproteobacteria</taxon>
        <taxon>Hyphomicrobiales</taxon>
        <taxon>Rhizobiaceae</taxon>
        <taxon>Rhizobium/Agrobacterium group</taxon>
        <taxon>Xaviernesmea</taxon>
    </lineage>
</organism>
<keyword evidence="11 12" id="KW-0804">Transcription</keyword>
<evidence type="ECO:0000256" key="9">
    <source>
        <dbReference type="ARBA" id="ARBA00022842"/>
    </source>
</evidence>
<dbReference type="OrthoDB" id="9803773at2"/>
<keyword evidence="6 12" id="KW-0479">Metal-binding</keyword>
<keyword evidence="3 12" id="KW-0808">Transferase</keyword>
<dbReference type="SUPFAM" id="SSF56731">
    <property type="entry name" value="DNA primase core"/>
    <property type="match status" value="1"/>
</dbReference>
<dbReference type="GO" id="GO:1990077">
    <property type="term" value="C:primosome complex"/>
    <property type="evidence" value="ECO:0007669"/>
    <property type="project" value="UniProtKB-KW"/>
</dbReference>
<comment type="cofactor">
    <cofactor evidence="12 13 14">
        <name>Zn(2+)</name>
        <dbReference type="ChEBI" id="CHEBI:29105"/>
    </cofactor>
    <text evidence="12 13 14">Binds 1 zinc ion per monomer.</text>
</comment>
<keyword evidence="9" id="KW-0460">Magnesium</keyword>
<dbReference type="InterPro" id="IPR006171">
    <property type="entry name" value="TOPRIM_dom"/>
</dbReference>
<dbReference type="EMBL" id="MKIP01000033">
    <property type="protein sequence ID" value="OLP61211.1"/>
    <property type="molecule type" value="Genomic_DNA"/>
</dbReference>
<dbReference type="GO" id="GO:0003677">
    <property type="term" value="F:DNA binding"/>
    <property type="evidence" value="ECO:0007669"/>
    <property type="project" value="UniProtKB-KW"/>
</dbReference>
<evidence type="ECO:0000256" key="7">
    <source>
        <dbReference type="ARBA" id="ARBA00022771"/>
    </source>
</evidence>
<evidence type="ECO:0000256" key="11">
    <source>
        <dbReference type="ARBA" id="ARBA00023163"/>
    </source>
</evidence>
<dbReference type="CDD" id="cd03364">
    <property type="entry name" value="TOPRIM_DnaG_primases"/>
    <property type="match status" value="1"/>
</dbReference>
<dbReference type="PIRSF" id="PIRSF002811">
    <property type="entry name" value="DnaG"/>
    <property type="match status" value="1"/>
</dbReference>
<evidence type="ECO:0000256" key="12">
    <source>
        <dbReference type="HAMAP-Rule" id="MF_00974"/>
    </source>
</evidence>
<reference evidence="18 19" key="1">
    <citation type="submission" date="2016-09" db="EMBL/GenBank/DDBJ databases">
        <title>Rhizobium sp. nov., a novel species isolated from the rice rhizosphere.</title>
        <authorList>
            <person name="Zhao J."/>
            <person name="Zhang X."/>
        </authorList>
    </citation>
    <scope>NUCLEOTIDE SEQUENCE [LARGE SCALE GENOMIC DNA]</scope>
    <source>
        <strain evidence="18 19">1.7048</strain>
    </source>
</reference>
<dbReference type="EC" id="2.7.7.101" evidence="12"/>
<keyword evidence="19" id="KW-1185">Reference proteome</keyword>
<dbReference type="InterPro" id="IPR034151">
    <property type="entry name" value="TOPRIM_DnaG_bac"/>
</dbReference>
<dbReference type="InterPro" id="IPR037068">
    <property type="entry name" value="DNA_primase_core_N_sf"/>
</dbReference>
<evidence type="ECO:0000256" key="6">
    <source>
        <dbReference type="ARBA" id="ARBA00022723"/>
    </source>
</evidence>
<dbReference type="Pfam" id="PF01807">
    <property type="entry name" value="Zn_ribbon_DnaG"/>
    <property type="match status" value="1"/>
</dbReference>
<dbReference type="PANTHER" id="PTHR30313:SF2">
    <property type="entry name" value="DNA PRIMASE"/>
    <property type="match status" value="1"/>
</dbReference>
<protein>
    <recommendedName>
        <fullName evidence="12 13">DNA primase</fullName>
        <ecNumber evidence="12">2.7.7.101</ecNumber>
    </recommendedName>
</protein>
<dbReference type="Proteomes" id="UP000186364">
    <property type="component" value="Unassembled WGS sequence"/>
</dbReference>
<evidence type="ECO:0000259" key="17">
    <source>
        <dbReference type="PROSITE" id="PS50880"/>
    </source>
</evidence>
<feature type="domain" description="Toprim" evidence="17">
    <location>
        <begin position="265"/>
        <end position="347"/>
    </location>
</feature>
<dbReference type="InterPro" id="IPR002694">
    <property type="entry name" value="Znf_CHC2"/>
</dbReference>
<keyword evidence="1 12" id="KW-0240">DNA-directed RNA polymerase</keyword>
<keyword evidence="15" id="KW-0175">Coiled coil</keyword>
<gene>
    <name evidence="12" type="primary">dnaG</name>
    <name evidence="18" type="ORF">BJF93_20685</name>
</gene>
<comment type="function">
    <text evidence="12 13">RNA polymerase that catalyzes the synthesis of short RNA molecules used as primers for DNA polymerase during DNA replication.</text>
</comment>
<evidence type="ECO:0000256" key="5">
    <source>
        <dbReference type="ARBA" id="ARBA00022705"/>
    </source>
</evidence>
<evidence type="ECO:0000256" key="16">
    <source>
        <dbReference type="SAM" id="MobiDB-lite"/>
    </source>
</evidence>
<dbReference type="FunFam" id="3.90.980.10:FF:000001">
    <property type="entry name" value="DNA primase"/>
    <property type="match status" value="1"/>
</dbReference>